<keyword evidence="4" id="KW-0808">Transferase</keyword>
<gene>
    <name evidence="11" type="ORF">COS99_00180</name>
</gene>
<evidence type="ECO:0000256" key="7">
    <source>
        <dbReference type="ARBA" id="ARBA00022984"/>
    </source>
</evidence>
<keyword evidence="6 9" id="KW-0133">Cell shape</keyword>
<evidence type="ECO:0000256" key="9">
    <source>
        <dbReference type="PROSITE-ProRule" id="PRU01373"/>
    </source>
</evidence>
<accession>A0A2J0KXH2</accession>
<dbReference type="PANTHER" id="PTHR30582:SF24">
    <property type="entry name" value="L,D-TRANSPEPTIDASE ERFK_SRFK-RELATED"/>
    <property type="match status" value="1"/>
</dbReference>
<dbReference type="Gene3D" id="2.40.440.10">
    <property type="entry name" value="L,D-transpeptidase catalytic domain-like"/>
    <property type="match status" value="1"/>
</dbReference>
<proteinExistence type="inferred from homology"/>
<evidence type="ECO:0000256" key="8">
    <source>
        <dbReference type="ARBA" id="ARBA00023316"/>
    </source>
</evidence>
<evidence type="ECO:0000259" key="10">
    <source>
        <dbReference type="PROSITE" id="PS52029"/>
    </source>
</evidence>
<dbReference type="InterPro" id="IPR005490">
    <property type="entry name" value="LD_TPept_cat_dom"/>
</dbReference>
<dbReference type="Proteomes" id="UP000230052">
    <property type="component" value="Unassembled WGS sequence"/>
</dbReference>
<reference evidence="11 12" key="1">
    <citation type="submission" date="2017-09" db="EMBL/GenBank/DDBJ databases">
        <title>Depth-based differentiation of microbial function through sediment-hosted aquifers and enrichment of novel symbionts in the deep terrestrial subsurface.</title>
        <authorList>
            <person name="Probst A.J."/>
            <person name="Ladd B."/>
            <person name="Jarett J.K."/>
            <person name="Geller-Mcgrath D.E."/>
            <person name="Sieber C.M."/>
            <person name="Emerson J.B."/>
            <person name="Anantharaman K."/>
            <person name="Thomas B.C."/>
            <person name="Malmstrom R."/>
            <person name="Stieglmeier M."/>
            <person name="Klingl A."/>
            <person name="Woyke T."/>
            <person name="Ryan C.M."/>
            <person name="Banfield J.F."/>
        </authorList>
    </citation>
    <scope>NUCLEOTIDE SEQUENCE [LARGE SCALE GENOMIC DNA]</scope>
    <source>
        <strain evidence="11">CG07_land_8_20_14_0_80_42_15</strain>
    </source>
</reference>
<evidence type="ECO:0000256" key="5">
    <source>
        <dbReference type="ARBA" id="ARBA00022801"/>
    </source>
</evidence>
<organism evidence="11 12">
    <name type="scientific">Candidatus Aquitaenariimonas noxiae</name>
    <dbReference type="NCBI Taxonomy" id="1974741"/>
    <lineage>
        <taxon>Bacteria</taxon>
        <taxon>Pseudomonadati</taxon>
        <taxon>Candidatus Omnitrophota</taxon>
        <taxon>Candidatus Aquitaenariimonas</taxon>
    </lineage>
</organism>
<comment type="caution">
    <text evidence="11">The sequence shown here is derived from an EMBL/GenBank/DDBJ whole genome shotgun (WGS) entry which is preliminary data.</text>
</comment>
<evidence type="ECO:0000256" key="2">
    <source>
        <dbReference type="ARBA" id="ARBA00005992"/>
    </source>
</evidence>
<keyword evidence="7 9" id="KW-0573">Peptidoglycan synthesis</keyword>
<dbReference type="GO" id="GO:0018104">
    <property type="term" value="P:peptidoglycan-protein cross-linking"/>
    <property type="evidence" value="ECO:0007669"/>
    <property type="project" value="TreeGrafter"/>
</dbReference>
<feature type="active site" description="Proton donor/acceptor" evidence="9">
    <location>
        <position position="107"/>
    </location>
</feature>
<dbReference type="EMBL" id="PEWV01000003">
    <property type="protein sequence ID" value="PIU42459.1"/>
    <property type="molecule type" value="Genomic_DNA"/>
</dbReference>
<evidence type="ECO:0000256" key="3">
    <source>
        <dbReference type="ARBA" id="ARBA00022676"/>
    </source>
</evidence>
<dbReference type="InterPro" id="IPR050979">
    <property type="entry name" value="LD-transpeptidase"/>
</dbReference>
<dbReference type="AlphaFoldDB" id="A0A2J0KXH2"/>
<dbReference type="GO" id="GO:0071555">
    <property type="term" value="P:cell wall organization"/>
    <property type="evidence" value="ECO:0007669"/>
    <property type="project" value="UniProtKB-UniRule"/>
</dbReference>
<evidence type="ECO:0000313" key="11">
    <source>
        <dbReference type="EMBL" id="PIU42459.1"/>
    </source>
</evidence>
<keyword evidence="8 9" id="KW-0961">Cell wall biogenesis/degradation</keyword>
<comment type="similarity">
    <text evidence="2">Belongs to the YkuD family.</text>
</comment>
<evidence type="ECO:0000256" key="1">
    <source>
        <dbReference type="ARBA" id="ARBA00004752"/>
    </source>
</evidence>
<evidence type="ECO:0000256" key="4">
    <source>
        <dbReference type="ARBA" id="ARBA00022679"/>
    </source>
</evidence>
<feature type="active site" description="Nucleophile" evidence="9">
    <location>
        <position position="123"/>
    </location>
</feature>
<keyword evidence="5" id="KW-0378">Hydrolase</keyword>
<dbReference type="GO" id="GO:0071972">
    <property type="term" value="F:peptidoglycan L,D-transpeptidase activity"/>
    <property type="evidence" value="ECO:0007669"/>
    <property type="project" value="TreeGrafter"/>
</dbReference>
<dbReference type="Pfam" id="PF03734">
    <property type="entry name" value="YkuD"/>
    <property type="match status" value="1"/>
</dbReference>
<feature type="domain" description="L,D-TPase catalytic" evidence="10">
    <location>
        <begin position="1"/>
        <end position="147"/>
    </location>
</feature>
<evidence type="ECO:0000313" key="12">
    <source>
        <dbReference type="Proteomes" id="UP000230052"/>
    </source>
</evidence>
<dbReference type="InterPro" id="IPR038063">
    <property type="entry name" value="Transpep_catalytic_dom"/>
</dbReference>
<dbReference type="GO" id="GO:0008360">
    <property type="term" value="P:regulation of cell shape"/>
    <property type="evidence" value="ECO:0007669"/>
    <property type="project" value="UniProtKB-UniRule"/>
</dbReference>
<dbReference type="GO" id="GO:0016757">
    <property type="term" value="F:glycosyltransferase activity"/>
    <property type="evidence" value="ECO:0007669"/>
    <property type="project" value="UniProtKB-KW"/>
</dbReference>
<comment type="pathway">
    <text evidence="1 9">Cell wall biogenesis; peptidoglycan biosynthesis.</text>
</comment>
<keyword evidence="3" id="KW-0328">Glycosyltransferase</keyword>
<sequence length="148" mass="16482">MSQQKLFLYKKGKVLKSYYISSSKYGIGNQEGSNKTPLGLYRIAGKIGRNAVSGAIFRRRRNTGKIAKNCNSSGDLITTRILRLKGLEKGVNKGVSIDSFRRCIYIHGTPQEGLIGKPVSHGCIRMRNKDVTDLFDAVKRGTIVYIQK</sequence>
<name>A0A2J0KXH2_9BACT</name>
<dbReference type="PROSITE" id="PS52029">
    <property type="entry name" value="LD_TPASE"/>
    <property type="match status" value="1"/>
</dbReference>
<dbReference type="PANTHER" id="PTHR30582">
    <property type="entry name" value="L,D-TRANSPEPTIDASE"/>
    <property type="match status" value="1"/>
</dbReference>
<evidence type="ECO:0000256" key="6">
    <source>
        <dbReference type="ARBA" id="ARBA00022960"/>
    </source>
</evidence>
<dbReference type="GO" id="GO:0005576">
    <property type="term" value="C:extracellular region"/>
    <property type="evidence" value="ECO:0007669"/>
    <property type="project" value="TreeGrafter"/>
</dbReference>
<dbReference type="CDD" id="cd16913">
    <property type="entry name" value="YkuD_like"/>
    <property type="match status" value="1"/>
</dbReference>
<dbReference type="UniPathway" id="UPA00219"/>
<dbReference type="SUPFAM" id="SSF141523">
    <property type="entry name" value="L,D-transpeptidase catalytic domain-like"/>
    <property type="match status" value="1"/>
</dbReference>
<protein>
    <recommendedName>
        <fullName evidence="10">L,D-TPase catalytic domain-containing protein</fullName>
    </recommendedName>
</protein>